<dbReference type="EMBL" id="AP019695">
    <property type="protein sequence ID" value="BBK21546.1"/>
    <property type="molecule type" value="Genomic_DNA"/>
</dbReference>
<keyword evidence="1" id="KW-0472">Membrane</keyword>
<evidence type="ECO:0000259" key="2">
    <source>
        <dbReference type="Pfam" id="PF11738"/>
    </source>
</evidence>
<gene>
    <name evidence="3" type="primary">rsiV</name>
    <name evidence="3" type="ORF">Aargi30884_04490</name>
</gene>
<dbReference type="AlphaFoldDB" id="A0A6N4TEG4"/>
<feature type="transmembrane region" description="Helical" evidence="1">
    <location>
        <begin position="50"/>
        <end position="72"/>
    </location>
</feature>
<accession>A0A6N4TEG4</accession>
<keyword evidence="4" id="KW-1185">Reference proteome</keyword>
<dbReference type="InterPro" id="IPR021729">
    <property type="entry name" value="DUF3298"/>
</dbReference>
<dbReference type="Gene3D" id="3.90.640.20">
    <property type="entry name" value="Heat-shock cognate protein, ATPase"/>
    <property type="match status" value="1"/>
</dbReference>
<dbReference type="KEGG" id="aarg:Aargi30884_04490"/>
<protein>
    <submittedName>
        <fullName evidence="3">Anti-sigma-V factor RsiV</fullName>
    </submittedName>
</protein>
<evidence type="ECO:0000256" key="1">
    <source>
        <dbReference type="SAM" id="Phobius"/>
    </source>
</evidence>
<dbReference type="RefSeq" id="WP_163051412.1">
    <property type="nucleotide sequence ID" value="NZ_AP019695.1"/>
</dbReference>
<dbReference type="Gene3D" id="3.30.565.40">
    <property type="entry name" value="Fervidobacterium nodosum Rt17-B1 like"/>
    <property type="match status" value="1"/>
</dbReference>
<evidence type="ECO:0000313" key="4">
    <source>
        <dbReference type="Proteomes" id="UP000464754"/>
    </source>
</evidence>
<keyword evidence="1" id="KW-1133">Transmembrane helix</keyword>
<keyword evidence="1" id="KW-0812">Transmembrane</keyword>
<proteinExistence type="predicted"/>
<name>A0A6N4TEG4_9FIRM</name>
<dbReference type="Pfam" id="PF11738">
    <property type="entry name" value="DUF3298"/>
    <property type="match status" value="1"/>
</dbReference>
<dbReference type="Proteomes" id="UP000464754">
    <property type="component" value="Chromosome"/>
</dbReference>
<reference evidence="4" key="1">
    <citation type="submission" date="2019-05" db="EMBL/GenBank/DDBJ databases">
        <title>Complete genome sequencing of Absiella argi strain JCM 30884.</title>
        <authorList>
            <person name="Sakamoto M."/>
            <person name="Murakami T."/>
            <person name="Mori H."/>
        </authorList>
    </citation>
    <scope>NUCLEOTIDE SEQUENCE [LARGE SCALE GENOMIC DNA]</scope>
    <source>
        <strain evidence="4">JCM 30884</strain>
    </source>
</reference>
<feature type="domain" description="DUF3298" evidence="2">
    <location>
        <begin position="203"/>
        <end position="278"/>
    </location>
</feature>
<sequence length="295" mass="34555">MKKFDTYLRHKISKEQREVSNLVKDKIEETLQTLPQTTPNEKKSLHLPRFAFAAGCLVFVMVFLLPNVSVVYADTMEKVPFIGDIIHVVTIRNYFYSDDKHEMDIKVPKVEHENSSALDSINEEITELTDTVLKRFYADLEQIKDKGHSSVYVDYNVVTNTDFWFTLKIQVVEAAGSGNTYYEYYHLDKRADKIIKLGDIVEKEAFYEVVEKDIEKQMLQKMKEDKNLVYWVKDATFGDCVSIDSKHNFYWDKEGNLVVPFDKYKVSPGYMGTPEFCVKKDIIKKYLKDEFKDMF</sequence>
<organism evidence="3 4">
    <name type="scientific">Amedibacterium intestinale</name>
    <dbReference type="NCBI Taxonomy" id="2583452"/>
    <lineage>
        <taxon>Bacteria</taxon>
        <taxon>Bacillati</taxon>
        <taxon>Bacillota</taxon>
        <taxon>Erysipelotrichia</taxon>
        <taxon>Erysipelotrichales</taxon>
        <taxon>Erysipelotrichaceae</taxon>
        <taxon>Amedibacterium</taxon>
    </lineage>
</organism>
<evidence type="ECO:0000313" key="3">
    <source>
        <dbReference type="EMBL" id="BBK21546.1"/>
    </source>
</evidence>
<dbReference type="InterPro" id="IPR037126">
    <property type="entry name" value="PdaC/RsiV-like_sf"/>
</dbReference>